<reference evidence="2" key="1">
    <citation type="submission" date="2023-10" db="EMBL/GenBank/DDBJ databases">
        <authorList>
            <person name="Chen Y."/>
            <person name="Shah S."/>
            <person name="Dougan E. K."/>
            <person name="Thang M."/>
            <person name="Chan C."/>
        </authorList>
    </citation>
    <scope>NUCLEOTIDE SEQUENCE [LARGE SCALE GENOMIC DNA]</scope>
</reference>
<evidence type="ECO:0000313" key="2">
    <source>
        <dbReference type="EMBL" id="CAK0807722.1"/>
    </source>
</evidence>
<dbReference type="EMBL" id="CAUYUJ010003996">
    <property type="protein sequence ID" value="CAK0807722.1"/>
    <property type="molecule type" value="Genomic_DNA"/>
</dbReference>
<comment type="caution">
    <text evidence="2">The sequence shown here is derived from an EMBL/GenBank/DDBJ whole genome shotgun (WGS) entry which is preliminary data.</text>
</comment>
<protein>
    <submittedName>
        <fullName evidence="2">Uncharacterized protein</fullName>
    </submittedName>
</protein>
<name>A0ABN9QNK0_9DINO</name>
<feature type="region of interest" description="Disordered" evidence="1">
    <location>
        <begin position="1"/>
        <end position="93"/>
    </location>
</feature>
<sequence>WLEALGVLFPPPCSGSSVGAQPPRSLRVPRAPASARARQVSPPRAQPFTRAGAGGHAVLPMGSRSSARGDAAPPRHSFLHPPRHNFGRFTLEPRDLPPASDAWLFSSSTLFVDPGTRARRAGSSPAVAALAPRLRRLPGPGALQQAAARAGGLPRRTGAAGSNTTESVTPATSTHRGSASRGASEANTSGSSNSRVTSLPRRSAE</sequence>
<evidence type="ECO:0000313" key="3">
    <source>
        <dbReference type="Proteomes" id="UP001189429"/>
    </source>
</evidence>
<gene>
    <name evidence="2" type="ORF">PCOR1329_LOCUS13511</name>
</gene>
<organism evidence="2 3">
    <name type="scientific">Prorocentrum cordatum</name>
    <dbReference type="NCBI Taxonomy" id="2364126"/>
    <lineage>
        <taxon>Eukaryota</taxon>
        <taxon>Sar</taxon>
        <taxon>Alveolata</taxon>
        <taxon>Dinophyceae</taxon>
        <taxon>Prorocentrales</taxon>
        <taxon>Prorocentraceae</taxon>
        <taxon>Prorocentrum</taxon>
    </lineage>
</organism>
<feature type="non-terminal residue" evidence="2">
    <location>
        <position position="1"/>
    </location>
</feature>
<feature type="region of interest" description="Disordered" evidence="1">
    <location>
        <begin position="138"/>
        <end position="205"/>
    </location>
</feature>
<accession>A0ABN9QNK0</accession>
<evidence type="ECO:0000256" key="1">
    <source>
        <dbReference type="SAM" id="MobiDB-lite"/>
    </source>
</evidence>
<feature type="compositionally biased region" description="Basic residues" evidence="1">
    <location>
        <begin position="77"/>
        <end position="86"/>
    </location>
</feature>
<proteinExistence type="predicted"/>
<keyword evidence="3" id="KW-1185">Reference proteome</keyword>
<feature type="compositionally biased region" description="Polar residues" evidence="1">
    <location>
        <begin position="185"/>
        <end position="197"/>
    </location>
</feature>
<feature type="compositionally biased region" description="Low complexity" evidence="1">
    <location>
        <begin position="22"/>
        <end position="47"/>
    </location>
</feature>
<dbReference type="Proteomes" id="UP001189429">
    <property type="component" value="Unassembled WGS sequence"/>
</dbReference>
<feature type="compositionally biased region" description="Low complexity" evidence="1">
    <location>
        <begin position="138"/>
        <end position="161"/>
    </location>
</feature>
<feature type="compositionally biased region" description="Polar residues" evidence="1">
    <location>
        <begin position="162"/>
        <end position="177"/>
    </location>
</feature>